<dbReference type="GO" id="GO:0046933">
    <property type="term" value="F:proton-transporting ATP synthase activity, rotational mechanism"/>
    <property type="evidence" value="ECO:0007669"/>
    <property type="project" value="TreeGrafter"/>
</dbReference>
<dbReference type="SUPFAM" id="SSF50615">
    <property type="entry name" value="N-terminal domain of alpha and beta subunits of F1 ATP synthase"/>
    <property type="match status" value="1"/>
</dbReference>
<organism evidence="11">
    <name type="scientific">gut metagenome</name>
    <dbReference type="NCBI Taxonomy" id="749906"/>
    <lineage>
        <taxon>unclassified sequences</taxon>
        <taxon>metagenomes</taxon>
        <taxon>organismal metagenomes</taxon>
    </lineage>
</organism>
<keyword evidence="7" id="KW-0472">Membrane</keyword>
<protein>
    <submittedName>
        <fullName evidence="11">Protein containing ATPase, F1/V1/A1 complex, alpha/beta subunit</fullName>
    </submittedName>
</protein>
<evidence type="ECO:0000256" key="4">
    <source>
        <dbReference type="ARBA" id="ARBA00022741"/>
    </source>
</evidence>
<keyword evidence="9" id="KW-0066">ATP synthesis</keyword>
<keyword evidence="3" id="KW-0813">Transport</keyword>
<dbReference type="AlphaFoldDB" id="J9G1C6"/>
<keyword evidence="5" id="KW-0067">ATP-binding</keyword>
<gene>
    <name evidence="11" type="ORF">EVA_18499</name>
</gene>
<dbReference type="InterPro" id="IPR050053">
    <property type="entry name" value="ATPase_alpha/beta_chains"/>
</dbReference>
<evidence type="ECO:0000256" key="1">
    <source>
        <dbReference type="ARBA" id="ARBA00004370"/>
    </source>
</evidence>
<dbReference type="PANTHER" id="PTHR15184:SF71">
    <property type="entry name" value="ATP SYNTHASE SUBUNIT BETA, MITOCHONDRIAL"/>
    <property type="match status" value="1"/>
</dbReference>
<evidence type="ECO:0000256" key="2">
    <source>
        <dbReference type="ARBA" id="ARBA00008936"/>
    </source>
</evidence>
<comment type="caution">
    <text evidence="11">The sequence shown here is derived from an EMBL/GenBank/DDBJ whole genome shotgun (WGS) entry which is preliminary data.</text>
</comment>
<dbReference type="InterPro" id="IPR004100">
    <property type="entry name" value="ATPase_F1/V1/A1_a/bsu_N"/>
</dbReference>
<keyword evidence="4" id="KW-0547">Nucleotide-binding</keyword>
<dbReference type="GO" id="GO:0045259">
    <property type="term" value="C:proton-transporting ATP synthase complex"/>
    <property type="evidence" value="ECO:0007669"/>
    <property type="project" value="UniProtKB-KW"/>
</dbReference>
<keyword evidence="6" id="KW-0406">Ion transport</keyword>
<evidence type="ECO:0000256" key="7">
    <source>
        <dbReference type="ARBA" id="ARBA00023136"/>
    </source>
</evidence>
<feature type="non-terminal residue" evidence="11">
    <location>
        <position position="83"/>
    </location>
</feature>
<dbReference type="EMBL" id="AMCI01006993">
    <property type="protein sequence ID" value="EJW93394.1"/>
    <property type="molecule type" value="Genomic_DNA"/>
</dbReference>
<name>J9G1C6_9ZZZZ</name>
<evidence type="ECO:0000313" key="11">
    <source>
        <dbReference type="EMBL" id="EJW93394.1"/>
    </source>
</evidence>
<reference evidence="11" key="1">
    <citation type="journal article" date="2012" name="PLoS ONE">
        <title>Gene sets for utilization of primary and secondary nutrition supplies in the distal gut of endangered iberian lynx.</title>
        <authorList>
            <person name="Alcaide M."/>
            <person name="Messina E."/>
            <person name="Richter M."/>
            <person name="Bargiela R."/>
            <person name="Peplies J."/>
            <person name="Huws S.A."/>
            <person name="Newbold C.J."/>
            <person name="Golyshin P.N."/>
            <person name="Simon M.A."/>
            <person name="Lopez G."/>
            <person name="Yakimov M.M."/>
            <person name="Ferrer M."/>
        </authorList>
    </citation>
    <scope>NUCLEOTIDE SEQUENCE</scope>
</reference>
<dbReference type="Pfam" id="PF02874">
    <property type="entry name" value="ATP-synt_ab_N"/>
    <property type="match status" value="1"/>
</dbReference>
<comment type="subcellular location">
    <subcellularLocation>
        <location evidence="1">Membrane</location>
    </subcellularLocation>
</comment>
<evidence type="ECO:0000256" key="5">
    <source>
        <dbReference type="ARBA" id="ARBA00022840"/>
    </source>
</evidence>
<dbReference type="Gene3D" id="2.40.10.170">
    <property type="match status" value="1"/>
</dbReference>
<dbReference type="PANTHER" id="PTHR15184">
    <property type="entry name" value="ATP SYNTHASE"/>
    <property type="match status" value="1"/>
</dbReference>
<accession>J9G1C6</accession>
<dbReference type="CDD" id="cd18115">
    <property type="entry name" value="ATP-synt_F1_beta_N"/>
    <property type="match status" value="1"/>
</dbReference>
<proteinExistence type="inferred from homology"/>
<evidence type="ECO:0000256" key="6">
    <source>
        <dbReference type="ARBA" id="ARBA00023065"/>
    </source>
</evidence>
<dbReference type="GO" id="GO:0005524">
    <property type="term" value="F:ATP binding"/>
    <property type="evidence" value="ECO:0007669"/>
    <property type="project" value="UniProtKB-KW"/>
</dbReference>
<comment type="similarity">
    <text evidence="2">Belongs to the ATPase alpha/beta chains family.</text>
</comment>
<evidence type="ECO:0000259" key="10">
    <source>
        <dbReference type="Pfam" id="PF02874"/>
    </source>
</evidence>
<dbReference type="InterPro" id="IPR036121">
    <property type="entry name" value="ATPase_F1/V1/A1_a/bsu_N_sf"/>
</dbReference>
<evidence type="ECO:0000256" key="8">
    <source>
        <dbReference type="ARBA" id="ARBA00023196"/>
    </source>
</evidence>
<feature type="domain" description="ATPase F1/V1/A1 complex alpha/beta subunit N-terminal" evidence="10">
    <location>
        <begin position="11"/>
        <end position="83"/>
    </location>
</feature>
<evidence type="ECO:0000256" key="3">
    <source>
        <dbReference type="ARBA" id="ARBA00022448"/>
    </source>
</evidence>
<sequence>MNENGLLSGRISQIIGPVVDVAFDTQGEKAEKVLPKIHEALEVTHPDGRRIIIEVQQHIGEDTVRTVAMDNTDGLSRGLEVRR</sequence>
<evidence type="ECO:0000256" key="9">
    <source>
        <dbReference type="ARBA" id="ARBA00023310"/>
    </source>
</evidence>
<keyword evidence="8" id="KW-0139">CF(1)</keyword>